<dbReference type="HOGENOM" id="CLU_077931_0_1_5"/>
<evidence type="ECO:0000256" key="6">
    <source>
        <dbReference type="ARBA" id="ARBA00022989"/>
    </source>
</evidence>
<gene>
    <name evidence="10" type="primary">bioY</name>
    <name evidence="10" type="ordered locus">AZC_3757</name>
</gene>
<evidence type="ECO:0000313" key="11">
    <source>
        <dbReference type="Proteomes" id="UP000000270"/>
    </source>
</evidence>
<reference evidence="10 11" key="5">
    <citation type="journal article" date="2010" name="Appl. Environ. Microbiol.">
        <title>phrR-like gene praR of Azorhizobium caulinodans ORS571 is essential for symbiosis with Sesbania rostrata and is involved in expression of reb genes.</title>
        <authorList>
            <person name="Akiba N."/>
            <person name="Aono T."/>
            <person name="Toyazaki H."/>
            <person name="Sato S."/>
            <person name="Oyaizu H."/>
        </authorList>
    </citation>
    <scope>NUCLEOTIDE SEQUENCE [LARGE SCALE GENOMIC DNA]</scope>
    <source>
        <strain evidence="11">ATCC 43989 / DSM 5975 / JCM 20966 / LMG 6465 / NBRC 14845 / NCIMB 13405 / ORS 571</strain>
    </source>
</reference>
<name>A8INJ0_AZOC5</name>
<dbReference type="GO" id="GO:0005886">
    <property type="term" value="C:plasma membrane"/>
    <property type="evidence" value="ECO:0007669"/>
    <property type="project" value="UniProtKB-SubCell"/>
</dbReference>
<dbReference type="Proteomes" id="UP000000270">
    <property type="component" value="Chromosome"/>
</dbReference>
<keyword evidence="6 9" id="KW-1133">Transmembrane helix</keyword>
<organism evidence="10 11">
    <name type="scientific">Azorhizobium caulinodans (strain ATCC 43989 / DSM 5975 / JCM 20966 / LMG 6465 / NBRC 14845 / NCIMB 13405 / ORS 571)</name>
    <dbReference type="NCBI Taxonomy" id="438753"/>
    <lineage>
        <taxon>Bacteria</taxon>
        <taxon>Pseudomonadati</taxon>
        <taxon>Pseudomonadota</taxon>
        <taxon>Alphaproteobacteria</taxon>
        <taxon>Hyphomicrobiales</taxon>
        <taxon>Xanthobacteraceae</taxon>
        <taxon>Azorhizobium</taxon>
    </lineage>
</organism>
<comment type="similarity">
    <text evidence="2 8">Belongs to the BioY family.</text>
</comment>
<dbReference type="STRING" id="438753.AZC_3757"/>
<evidence type="ECO:0000256" key="8">
    <source>
        <dbReference type="PIRNR" id="PIRNR016661"/>
    </source>
</evidence>
<keyword evidence="5 9" id="KW-0812">Transmembrane</keyword>
<reference evidence="10 11" key="4">
    <citation type="journal article" date="2009" name="Appl. Environ. Microbiol.">
        <title>Comparative genome-wide transcriptional profiling of Azorhizobium caulinodans ORS571 grown under free-living and symbiotic conditions.</title>
        <authorList>
            <person name="Tsukada S."/>
            <person name="Aono T."/>
            <person name="Akiba N."/>
            <person name="Lee KB."/>
            <person name="Liu CT."/>
            <person name="Toyazaki H."/>
            <person name="Oyaizu H."/>
        </authorList>
    </citation>
    <scope>NUCLEOTIDE SEQUENCE [LARGE SCALE GENOMIC DNA]</scope>
    <source>
        <strain evidence="11">ATCC 43989 / DSM 5975 / JCM 20966 / LMG 6465 / NBRC 14845 / NCIMB 13405 / ORS 571</strain>
    </source>
</reference>
<reference evidence="10 11" key="1">
    <citation type="journal article" date="2007" name="Appl. Environ. Microbiol.">
        <title>Rhizobial factors required for stem nodule maturation and maintenance in Sesbania rostrata-Azorhizobium caulinodans ORS571 symbiosis.</title>
        <authorList>
            <person name="Suzuki S."/>
            <person name="Aono T."/>
            <person name="Lee KB."/>
            <person name="Suzuki T."/>
            <person name="Liu CT."/>
            <person name="Miwa H."/>
            <person name="Wakao S."/>
            <person name="Iki T."/>
            <person name="Oyaizu H."/>
        </authorList>
    </citation>
    <scope>NUCLEOTIDE SEQUENCE [LARGE SCALE GENOMIC DNA]</scope>
    <source>
        <strain evidence="11">ATCC 43989 / DSM 5975 / JCM 20966 / LMG 6465 / NBRC 14845 / NCIMB 13405 / ORS 571</strain>
    </source>
</reference>
<reference evidence="10 11" key="6">
    <citation type="journal article" date="2011" name="Appl. Environ. Microbiol.">
        <title>Involvement of the azorhizobial chromosome partition gene (parA) in the onset of bacteroid differentiation during Sesbania rostrata stem nodule development.</title>
        <authorList>
            <person name="Liu CT."/>
            <person name="Lee KB."/>
            <person name="Wang YS."/>
            <person name="Peng MH."/>
            <person name="Lee KT."/>
            <person name="Suzuki S."/>
            <person name="Suzuki T."/>
            <person name="Oyaizu H."/>
        </authorList>
    </citation>
    <scope>NUCLEOTIDE SEQUENCE [LARGE SCALE GENOMIC DNA]</scope>
    <source>
        <strain evidence="11">ATCC 43989 / DSM 5975 / JCM 20966 / LMG 6465 / NBRC 14845 / NCIMB 13405 / ORS 571</strain>
    </source>
</reference>
<comment type="subcellular location">
    <subcellularLocation>
        <location evidence="1 8">Cell membrane</location>
        <topology evidence="1 8">Multi-pass membrane protein</topology>
    </subcellularLocation>
</comment>
<dbReference type="EMBL" id="AP009384">
    <property type="protein sequence ID" value="BAF89755.1"/>
    <property type="molecule type" value="Genomic_DNA"/>
</dbReference>
<evidence type="ECO:0000256" key="4">
    <source>
        <dbReference type="ARBA" id="ARBA00022475"/>
    </source>
</evidence>
<reference evidence="11" key="2">
    <citation type="submission" date="2007-04" db="EMBL/GenBank/DDBJ databases">
        <title>Complete genome sequence of the nitrogen-fixing bacterium Azorhizobium caulinodans ORS571.</title>
        <authorList>
            <person name="Lee K.B."/>
            <person name="Backer P.D."/>
            <person name="Aono T."/>
            <person name="Liu C.T."/>
            <person name="Suzuki S."/>
            <person name="Suzuki T."/>
            <person name="Kaneko T."/>
            <person name="Yamada M."/>
            <person name="Tabata S."/>
            <person name="Kupfer D.M."/>
            <person name="Najar F.Z."/>
            <person name="Wiley G.B."/>
            <person name="Roe B."/>
            <person name="Binnewies T."/>
            <person name="Ussery D."/>
            <person name="Vereecke D."/>
            <person name="Gevers D."/>
            <person name="Holsters M."/>
            <person name="Oyaizu H."/>
        </authorList>
    </citation>
    <scope>NUCLEOTIDE SEQUENCE [LARGE SCALE GENOMIC DNA]</scope>
    <source>
        <strain evidence="11">ATCC 43989 / DSM 5975 / JCM 20966 / LMG 6465 / NBRC 14845 / NCIMB 13405 / ORS 571</strain>
    </source>
</reference>
<sequence>MSKAAPLETRALVRIALFAALMGMLGLVPPIHLPFIAGVPITAQSLVVMMAGLTLGGRDGALAIALFLLVVALGAPLLSGGRGGLGVFFGPTAGFLAGYVAGAFATGWFAARLPGPRPLADFLGAVLGGIGVVYLIGVPAFAAIAQVPLAKALAGSAVFIPGDLLKAVVATLAARSLAQAGLARR</sequence>
<evidence type="ECO:0000313" key="10">
    <source>
        <dbReference type="EMBL" id="BAF89755.1"/>
    </source>
</evidence>
<dbReference type="eggNOG" id="COG1268">
    <property type="taxonomic scope" value="Bacteria"/>
</dbReference>
<feature type="transmembrane region" description="Helical" evidence="9">
    <location>
        <begin position="12"/>
        <end position="29"/>
    </location>
</feature>
<feature type="transmembrane region" description="Helical" evidence="9">
    <location>
        <begin position="85"/>
        <end position="110"/>
    </location>
</feature>
<feature type="transmembrane region" description="Helical" evidence="9">
    <location>
        <begin position="122"/>
        <end position="144"/>
    </location>
</feature>
<evidence type="ECO:0000256" key="3">
    <source>
        <dbReference type="ARBA" id="ARBA00022448"/>
    </source>
</evidence>
<evidence type="ECO:0000256" key="5">
    <source>
        <dbReference type="ARBA" id="ARBA00022692"/>
    </source>
</evidence>
<dbReference type="InterPro" id="IPR003784">
    <property type="entry name" value="BioY"/>
</dbReference>
<dbReference type="Gene3D" id="1.10.1760.20">
    <property type="match status" value="1"/>
</dbReference>
<keyword evidence="4 8" id="KW-1003">Cell membrane</keyword>
<feature type="transmembrane region" description="Helical" evidence="9">
    <location>
        <begin position="60"/>
        <end position="79"/>
    </location>
</feature>
<evidence type="ECO:0000256" key="1">
    <source>
        <dbReference type="ARBA" id="ARBA00004651"/>
    </source>
</evidence>
<protein>
    <recommendedName>
        <fullName evidence="8">Biotin transporter</fullName>
    </recommendedName>
</protein>
<dbReference type="GO" id="GO:0015225">
    <property type="term" value="F:biotin transmembrane transporter activity"/>
    <property type="evidence" value="ECO:0007669"/>
    <property type="project" value="UniProtKB-UniRule"/>
</dbReference>
<dbReference type="PIRSF" id="PIRSF016661">
    <property type="entry name" value="BioY"/>
    <property type="match status" value="1"/>
</dbReference>
<dbReference type="AlphaFoldDB" id="A8INJ0"/>
<keyword evidence="11" id="KW-1185">Reference proteome</keyword>
<keyword evidence="3 8" id="KW-0813">Transport</keyword>
<feature type="transmembrane region" description="Helical" evidence="9">
    <location>
        <begin position="35"/>
        <end position="53"/>
    </location>
</feature>
<keyword evidence="7 8" id="KW-0472">Membrane</keyword>
<proteinExistence type="inferred from homology"/>
<feature type="transmembrane region" description="Helical" evidence="9">
    <location>
        <begin position="164"/>
        <end position="183"/>
    </location>
</feature>
<evidence type="ECO:0000256" key="9">
    <source>
        <dbReference type="SAM" id="Phobius"/>
    </source>
</evidence>
<accession>A8INJ0</accession>
<dbReference type="PANTHER" id="PTHR34295">
    <property type="entry name" value="BIOTIN TRANSPORTER BIOY"/>
    <property type="match status" value="1"/>
</dbReference>
<dbReference type="KEGG" id="azc:AZC_3757"/>
<dbReference type="PANTHER" id="PTHR34295:SF4">
    <property type="entry name" value="BIOTIN TRANSPORTER BIOY-RELATED"/>
    <property type="match status" value="1"/>
</dbReference>
<reference evidence="10 11" key="3">
    <citation type="journal article" date="2008" name="BMC Genomics">
        <title>The genome of the versatile nitrogen fixer Azorhizobium caulinodans ORS571.</title>
        <authorList>
            <person name="Lee KB."/>
            <person name="Backer P.D."/>
            <person name="Aono T."/>
            <person name="Liu CT."/>
            <person name="Suzuki S."/>
            <person name="Suzuki T."/>
            <person name="Kaneko T."/>
            <person name="Yamada M."/>
            <person name="Tabata S."/>
            <person name="Kupfer D.M."/>
            <person name="Najar F.Z."/>
            <person name="Wiley G.B."/>
            <person name="Roe B."/>
            <person name="Binnewies T.T."/>
            <person name="Ussery D.W."/>
            <person name="D'Haeze W."/>
            <person name="Herder J.D."/>
            <person name="Gevers D."/>
            <person name="Vereecke D."/>
            <person name="Holsters M."/>
            <person name="Oyaizu H."/>
        </authorList>
    </citation>
    <scope>NUCLEOTIDE SEQUENCE [LARGE SCALE GENOMIC DNA]</scope>
    <source>
        <strain evidence="11">ATCC 43989 / DSM 5975 / JCM 20966 / LMG 6465 / NBRC 14845 / NCIMB 13405 / ORS 571</strain>
    </source>
</reference>
<evidence type="ECO:0000256" key="7">
    <source>
        <dbReference type="ARBA" id="ARBA00023136"/>
    </source>
</evidence>
<dbReference type="Pfam" id="PF02632">
    <property type="entry name" value="BioY"/>
    <property type="match status" value="1"/>
</dbReference>
<evidence type="ECO:0000256" key="2">
    <source>
        <dbReference type="ARBA" id="ARBA00010692"/>
    </source>
</evidence>